<feature type="transmembrane region" description="Helical" evidence="7">
    <location>
        <begin position="464"/>
        <end position="482"/>
    </location>
</feature>
<evidence type="ECO:0000256" key="2">
    <source>
        <dbReference type="ARBA" id="ARBA00022475"/>
    </source>
</evidence>
<evidence type="ECO:0000256" key="6">
    <source>
        <dbReference type="SAM" id="Coils"/>
    </source>
</evidence>
<dbReference type="GO" id="GO:0005886">
    <property type="term" value="C:plasma membrane"/>
    <property type="evidence" value="ECO:0007669"/>
    <property type="project" value="UniProtKB-SubCell"/>
</dbReference>
<dbReference type="InterPro" id="IPR003856">
    <property type="entry name" value="LPS_length_determ_N"/>
</dbReference>
<evidence type="ECO:0000313" key="10">
    <source>
        <dbReference type="Proteomes" id="UP000068210"/>
    </source>
</evidence>
<dbReference type="AlphaFoldDB" id="A0A0C4WQM2"/>
<gene>
    <name evidence="9" type="ORF">Achr_35680</name>
</gene>
<dbReference type="PANTHER" id="PTHR32309">
    <property type="entry name" value="TYROSINE-PROTEIN KINASE"/>
    <property type="match status" value="1"/>
</dbReference>
<dbReference type="Proteomes" id="UP000068210">
    <property type="component" value="Chromosome"/>
</dbReference>
<dbReference type="Pfam" id="PF02706">
    <property type="entry name" value="Wzz"/>
    <property type="match status" value="1"/>
</dbReference>
<dbReference type="PANTHER" id="PTHR32309:SF31">
    <property type="entry name" value="CAPSULAR EXOPOLYSACCHARIDE FAMILY"/>
    <property type="match status" value="1"/>
</dbReference>
<dbReference type="RefSeq" id="WP_039806254.1">
    <property type="nucleotide sequence ID" value="NZ_CP010415.1"/>
</dbReference>
<sequence length="534" mass="60773">MDTLRHENPLYPLLYTLYANRRLIKRVFLAFAALVLLLPLLLRSTYDISAEVLVQSKKVAQTEPNSASLQQETDKFLPPTLADMETESSILRSPELVRATLDSLRQEGHFAEEDGLLEQVLLNPLRDYLINPLRERLLDPLLAALGFAAEPVRDSRLDELTLATLEDLEVVPLPGSNVIAVHYRAGEPALGTLFVNRLLDTYLMRRHALHSNDLPEAFYEQKKAQYQNQLGDLEGQRLALLGRISAANPEEEITFRLNAINQEEQTLNQYRDRLLENQRWVDYLQNSLAVARKARLTDYGFPYTFASTLNNAAFEDREIRQLGDRLIEQIGQYGAETDVYNPNSAPMKNLYAQISRTRQQFLQVIGNRISERQKELEVLSGVIAQKTTRIAEYQARIRELQDAQGGLRQLNTEIEALHQAFFTYTQRYEESRSRALLDGGQSNAKVLSRPFEPTAASFPQPLQIIPLGLLSALLMAIAAGYIREFFDHRFKHPEQLLNQLGLPVLMTINDTQPTALPNPHKPGSLPWIRHWASD</sequence>
<keyword evidence="5 7" id="KW-0472">Membrane</keyword>
<keyword evidence="3 7" id="KW-0812">Transmembrane</keyword>
<dbReference type="InterPro" id="IPR050445">
    <property type="entry name" value="Bact_polysacc_biosynth/exp"/>
</dbReference>
<evidence type="ECO:0000259" key="8">
    <source>
        <dbReference type="Pfam" id="PF02706"/>
    </source>
</evidence>
<protein>
    <submittedName>
        <fullName evidence="9">Lipopolysaccharide biosynthesis protein</fullName>
    </submittedName>
</protein>
<keyword evidence="6" id="KW-0175">Coiled coil</keyword>
<dbReference type="HOGENOM" id="CLU_513739_0_0_6"/>
<keyword evidence="10" id="KW-1185">Reference proteome</keyword>
<comment type="subcellular location">
    <subcellularLocation>
        <location evidence="1">Cell membrane</location>
        <topology evidence="1">Multi-pass membrane protein</topology>
    </subcellularLocation>
</comment>
<evidence type="ECO:0000256" key="5">
    <source>
        <dbReference type="ARBA" id="ARBA00023136"/>
    </source>
</evidence>
<evidence type="ECO:0000313" key="9">
    <source>
        <dbReference type="EMBL" id="AJE22964.1"/>
    </source>
</evidence>
<accession>A0A0C4WQM2</accession>
<organism evidence="9 10">
    <name type="scientific">Azotobacter chroococcum NCIMB 8003</name>
    <dbReference type="NCBI Taxonomy" id="1328314"/>
    <lineage>
        <taxon>Bacteria</taxon>
        <taxon>Pseudomonadati</taxon>
        <taxon>Pseudomonadota</taxon>
        <taxon>Gammaproteobacteria</taxon>
        <taxon>Pseudomonadales</taxon>
        <taxon>Pseudomonadaceae</taxon>
        <taxon>Azotobacter</taxon>
    </lineage>
</organism>
<evidence type="ECO:0000256" key="3">
    <source>
        <dbReference type="ARBA" id="ARBA00022692"/>
    </source>
</evidence>
<reference evidence="9 10" key="1">
    <citation type="journal article" date="2015" name="PLoS ONE">
        <title>Azotobacter Genomes: The Genome of Azotobacter chroococcum NCIMB 8003 (ATCC 4412).</title>
        <authorList>
            <person name="Robson R.L."/>
            <person name="Jones R."/>
            <person name="Robson R.M."/>
            <person name="Schwartz A."/>
            <person name="Richardson T.H."/>
        </authorList>
    </citation>
    <scope>NUCLEOTIDE SEQUENCE [LARGE SCALE GENOMIC DNA]</scope>
    <source>
        <strain evidence="9 10">NCIMB 8003</strain>
    </source>
</reference>
<dbReference type="KEGG" id="acx:Achr_35680"/>
<evidence type="ECO:0000256" key="1">
    <source>
        <dbReference type="ARBA" id="ARBA00004651"/>
    </source>
</evidence>
<feature type="domain" description="Polysaccharide chain length determinant N-terminal" evidence="8">
    <location>
        <begin position="10"/>
        <end position="103"/>
    </location>
</feature>
<evidence type="ECO:0000256" key="4">
    <source>
        <dbReference type="ARBA" id="ARBA00022989"/>
    </source>
</evidence>
<proteinExistence type="predicted"/>
<dbReference type="EMBL" id="CP010415">
    <property type="protein sequence ID" value="AJE22964.1"/>
    <property type="molecule type" value="Genomic_DNA"/>
</dbReference>
<keyword evidence="4 7" id="KW-1133">Transmembrane helix</keyword>
<evidence type="ECO:0000256" key="7">
    <source>
        <dbReference type="SAM" id="Phobius"/>
    </source>
</evidence>
<feature type="coiled-coil region" evidence="6">
    <location>
        <begin position="383"/>
        <end position="420"/>
    </location>
</feature>
<keyword evidence="2" id="KW-1003">Cell membrane</keyword>
<name>A0A0C4WQM2_9GAMM</name>
<dbReference type="STRING" id="1328314.Achr_35680"/>